<organism evidence="2 3">
    <name type="scientific">Agrocybe chaxingu</name>
    <dbReference type="NCBI Taxonomy" id="84603"/>
    <lineage>
        <taxon>Eukaryota</taxon>
        <taxon>Fungi</taxon>
        <taxon>Dikarya</taxon>
        <taxon>Basidiomycota</taxon>
        <taxon>Agaricomycotina</taxon>
        <taxon>Agaricomycetes</taxon>
        <taxon>Agaricomycetidae</taxon>
        <taxon>Agaricales</taxon>
        <taxon>Agaricineae</taxon>
        <taxon>Strophariaceae</taxon>
        <taxon>Agrocybe</taxon>
    </lineage>
</organism>
<dbReference type="AlphaFoldDB" id="A0A9W8JMB7"/>
<dbReference type="OrthoDB" id="2639189at2759"/>
<protein>
    <recommendedName>
        <fullName evidence="1">CxC6 like cysteine cluster associated with KDZ domain-containing protein</fullName>
    </recommendedName>
</protein>
<evidence type="ECO:0000313" key="3">
    <source>
        <dbReference type="Proteomes" id="UP001148786"/>
    </source>
</evidence>
<dbReference type="Pfam" id="PF18721">
    <property type="entry name" value="CxC6"/>
    <property type="match status" value="1"/>
</dbReference>
<sequence>MAERNTWIVQHGQPHAVQHECNDCVRVFLMPDGAFRKCQAIVGDGLSIGQPCCGVFRCTNPLENNRHRFCAKHNDRHDICIVNFCERPVVKTETQDANGKVKIIKKKACALPEHQKIEAKNQERSTGSFLYRQRLQHARISQPIDSFSNKQRVPEQDVQEDFEIYTVDSNNVELQVEKNPSSVGVVNDTEEEWCPSKSATGNCSGKTLVHPCGVIFARATMFGAEAVSNFLVMVKNAFSVPGAQKPEHIFYDTNCDARQQAEKDPWFNGIGMCVNAWHFWNKHAITHQYCQLNCNPAQYPELMDDFGGWFFNTSVAEQTNAWLGGYHSMCREMLPDKYDFFLDEMIRLRNIEVIKRLHRKGRCPQTY</sequence>
<keyword evidence="3" id="KW-1185">Reference proteome</keyword>
<accession>A0A9W8JMB7</accession>
<name>A0A9W8JMB7_9AGAR</name>
<comment type="caution">
    <text evidence="2">The sequence shown here is derived from an EMBL/GenBank/DDBJ whole genome shotgun (WGS) entry which is preliminary data.</text>
</comment>
<dbReference type="EMBL" id="JANKHO010002420">
    <property type="protein sequence ID" value="KAJ3492605.1"/>
    <property type="molecule type" value="Genomic_DNA"/>
</dbReference>
<reference evidence="2" key="1">
    <citation type="submission" date="2022-07" db="EMBL/GenBank/DDBJ databases">
        <title>Genome Sequence of Agrocybe chaxingu.</title>
        <authorList>
            <person name="Buettner E."/>
        </authorList>
    </citation>
    <scope>NUCLEOTIDE SEQUENCE</scope>
    <source>
        <strain evidence="2">MP-N11</strain>
    </source>
</reference>
<dbReference type="Proteomes" id="UP001148786">
    <property type="component" value="Unassembled WGS sequence"/>
</dbReference>
<proteinExistence type="predicted"/>
<feature type="domain" description="CxC6 like cysteine cluster associated with KDZ" evidence="1">
    <location>
        <begin position="42"/>
        <end position="119"/>
    </location>
</feature>
<evidence type="ECO:0000259" key="1">
    <source>
        <dbReference type="Pfam" id="PF18721"/>
    </source>
</evidence>
<dbReference type="InterPro" id="IPR040898">
    <property type="entry name" value="CxC6"/>
</dbReference>
<gene>
    <name evidence="2" type="ORF">NLJ89_g11197</name>
</gene>
<evidence type="ECO:0000313" key="2">
    <source>
        <dbReference type="EMBL" id="KAJ3492605.1"/>
    </source>
</evidence>